<dbReference type="WBParaSite" id="JU765_v2.g10271.t1">
    <property type="protein sequence ID" value="JU765_v2.g10271.t1"/>
    <property type="gene ID" value="JU765_v2.g10271"/>
</dbReference>
<evidence type="ECO:0000313" key="1">
    <source>
        <dbReference type="Proteomes" id="UP000887576"/>
    </source>
</evidence>
<name>A0AC34PVA8_9BILA</name>
<organism evidence="1 2">
    <name type="scientific">Panagrolaimus sp. JU765</name>
    <dbReference type="NCBI Taxonomy" id="591449"/>
    <lineage>
        <taxon>Eukaryota</taxon>
        <taxon>Metazoa</taxon>
        <taxon>Ecdysozoa</taxon>
        <taxon>Nematoda</taxon>
        <taxon>Chromadorea</taxon>
        <taxon>Rhabditida</taxon>
        <taxon>Tylenchina</taxon>
        <taxon>Panagrolaimomorpha</taxon>
        <taxon>Panagrolaimoidea</taxon>
        <taxon>Panagrolaimidae</taxon>
        <taxon>Panagrolaimus</taxon>
    </lineage>
</organism>
<proteinExistence type="predicted"/>
<accession>A0AC34PVA8</accession>
<sequence length="340" mass="38587">MNLFTILFFGIYTVKLSYGYSCRVRSQLAIEYYECDISSASQYQSRKCLNYCYIGTKNEYLGERIYIESADSRNAFYWTIMAGSTKLEYYRIVTNEIYNFQIIRGYYENKIISLLIETSKSLFAVFIDLGSPNAYEATTIGEADHSTGTFFAQDIVAIKNSDEDVHAAVVSLQSLKETSGFRWMILKKSIENLRKPEFYGEILVIQSEHQNYSYKIEDIINAYSGFIKNDSVKGKTTGKVLSSTAETSSSSFKELTFIAIIAVLFVSVVILAIVIIYLRCKPKKSENISNEKRDGLELLPMNSEIATANEEQQQPIEKNQIAPVPENESPQPPENSNMSE</sequence>
<reference evidence="2" key="1">
    <citation type="submission" date="2022-11" db="UniProtKB">
        <authorList>
            <consortium name="WormBaseParasite"/>
        </authorList>
    </citation>
    <scope>IDENTIFICATION</scope>
</reference>
<protein>
    <submittedName>
        <fullName evidence="2">Uncharacterized protein</fullName>
    </submittedName>
</protein>
<evidence type="ECO:0000313" key="2">
    <source>
        <dbReference type="WBParaSite" id="JU765_v2.g10271.t1"/>
    </source>
</evidence>
<dbReference type="Proteomes" id="UP000887576">
    <property type="component" value="Unplaced"/>
</dbReference>